<dbReference type="PANTHER" id="PTHR12107">
    <property type="entry name" value="VOLTAGE-DEPENDENT CALCIUM CHANNEL GAMMA SUBUNIT"/>
    <property type="match status" value="1"/>
</dbReference>
<dbReference type="InterPro" id="IPR004031">
    <property type="entry name" value="PMP22/EMP/MP20/Claudin"/>
</dbReference>
<evidence type="ECO:0000256" key="3">
    <source>
        <dbReference type="ARBA" id="ARBA00022989"/>
    </source>
</evidence>
<dbReference type="AlphaFoldDB" id="A0AAD9UJZ4"/>
<dbReference type="GO" id="GO:0005245">
    <property type="term" value="F:voltage-gated calcium channel activity"/>
    <property type="evidence" value="ECO:0007669"/>
    <property type="project" value="TreeGrafter"/>
</dbReference>
<dbReference type="GO" id="GO:0016247">
    <property type="term" value="F:channel regulator activity"/>
    <property type="evidence" value="ECO:0007669"/>
    <property type="project" value="TreeGrafter"/>
</dbReference>
<dbReference type="Pfam" id="PF13903">
    <property type="entry name" value="Claudin_2"/>
    <property type="match status" value="1"/>
</dbReference>
<name>A0AAD9UJZ4_RIDPI</name>
<dbReference type="Proteomes" id="UP001209878">
    <property type="component" value="Unassembled WGS sequence"/>
</dbReference>
<dbReference type="GO" id="GO:0098839">
    <property type="term" value="C:postsynaptic density membrane"/>
    <property type="evidence" value="ECO:0007669"/>
    <property type="project" value="TreeGrafter"/>
</dbReference>
<reference evidence="6" key="1">
    <citation type="journal article" date="2023" name="Mol. Biol. Evol.">
        <title>Third-Generation Sequencing Reveals the Adaptive Role of the Epigenome in Three Deep-Sea Polychaetes.</title>
        <authorList>
            <person name="Perez M."/>
            <person name="Aroh O."/>
            <person name="Sun Y."/>
            <person name="Lan Y."/>
            <person name="Juniper S.K."/>
            <person name="Young C.R."/>
            <person name="Angers B."/>
            <person name="Qian P.Y."/>
        </authorList>
    </citation>
    <scope>NUCLEOTIDE SEQUENCE</scope>
    <source>
        <strain evidence="6">R07B-5</strain>
    </source>
</reference>
<proteinExistence type="predicted"/>
<evidence type="ECO:0000256" key="5">
    <source>
        <dbReference type="SAM" id="Phobius"/>
    </source>
</evidence>
<dbReference type="GO" id="GO:0099590">
    <property type="term" value="P:neurotransmitter receptor internalization"/>
    <property type="evidence" value="ECO:0007669"/>
    <property type="project" value="TreeGrafter"/>
</dbReference>
<dbReference type="GO" id="GO:0032281">
    <property type="term" value="C:AMPA glutamate receptor complex"/>
    <property type="evidence" value="ECO:0007669"/>
    <property type="project" value="TreeGrafter"/>
</dbReference>
<sequence>MDFLAPTAPASFSRARLTRPFLSISQSLLSKPFAERSGIVGGASIEITRFEPEQPCSVTLRRPSSLSCLEEYLAIDNGEIIPTTCSNIGYSQVWGRVDGGDTTNSILRGIRRASPFIVIALLIMIAALSFSTLGNTKEDVKTLIGAVLYIFAALCLGLGMIFYISAVNDEVSRLKDPSSDDEPVFEYGYGWAVMCAGGSFISSMVAAVTDISIYLKRYPTLEDMVLIIPGLQKKSGFAMSIDDEDEEEEDEEDVYVEERCGSPYAIGGEARAVRRPFAHAVDTRDSRGNGSKAAVSTTPSLMRVGEWTILSGSPEEDTRAVSTSESVYAIE</sequence>
<dbReference type="GO" id="GO:0019226">
    <property type="term" value="P:transmission of nerve impulse"/>
    <property type="evidence" value="ECO:0007669"/>
    <property type="project" value="TreeGrafter"/>
</dbReference>
<dbReference type="GO" id="GO:0098970">
    <property type="term" value="P:postsynaptic neurotransmitter receptor diffusion trapping"/>
    <property type="evidence" value="ECO:0007669"/>
    <property type="project" value="TreeGrafter"/>
</dbReference>
<comment type="caution">
    <text evidence="6">The sequence shown here is derived from an EMBL/GenBank/DDBJ whole genome shotgun (WGS) entry which is preliminary data.</text>
</comment>
<evidence type="ECO:0000313" key="6">
    <source>
        <dbReference type="EMBL" id="KAK2192055.1"/>
    </source>
</evidence>
<dbReference type="GO" id="GO:0098943">
    <property type="term" value="P:neurotransmitter receptor transport, postsynaptic endosome to lysosome"/>
    <property type="evidence" value="ECO:0007669"/>
    <property type="project" value="TreeGrafter"/>
</dbReference>
<protein>
    <submittedName>
        <fullName evidence="6">Uncharacterized protein</fullName>
    </submittedName>
</protein>
<feature type="transmembrane region" description="Helical" evidence="5">
    <location>
        <begin position="187"/>
        <end position="208"/>
    </location>
</feature>
<dbReference type="Gene3D" id="1.20.140.150">
    <property type="match status" value="1"/>
</dbReference>
<keyword evidence="2 5" id="KW-0812">Transmembrane</keyword>
<feature type="transmembrane region" description="Helical" evidence="5">
    <location>
        <begin position="146"/>
        <end position="167"/>
    </location>
</feature>
<dbReference type="EMBL" id="JAODUO010000040">
    <property type="protein sequence ID" value="KAK2192055.1"/>
    <property type="molecule type" value="Genomic_DNA"/>
</dbReference>
<evidence type="ECO:0000256" key="4">
    <source>
        <dbReference type="ARBA" id="ARBA00023136"/>
    </source>
</evidence>
<dbReference type="InterPro" id="IPR051072">
    <property type="entry name" value="CACNG_subunit"/>
</dbReference>
<keyword evidence="7" id="KW-1185">Reference proteome</keyword>
<evidence type="ECO:0000256" key="2">
    <source>
        <dbReference type="ARBA" id="ARBA00022692"/>
    </source>
</evidence>
<evidence type="ECO:0000313" key="7">
    <source>
        <dbReference type="Proteomes" id="UP001209878"/>
    </source>
</evidence>
<evidence type="ECO:0000256" key="1">
    <source>
        <dbReference type="ARBA" id="ARBA00004141"/>
    </source>
</evidence>
<dbReference type="GO" id="GO:0051968">
    <property type="term" value="P:positive regulation of synaptic transmission, glutamatergic"/>
    <property type="evidence" value="ECO:0007669"/>
    <property type="project" value="TreeGrafter"/>
</dbReference>
<organism evidence="6 7">
    <name type="scientific">Ridgeia piscesae</name>
    <name type="common">Tubeworm</name>
    <dbReference type="NCBI Taxonomy" id="27915"/>
    <lineage>
        <taxon>Eukaryota</taxon>
        <taxon>Metazoa</taxon>
        <taxon>Spiralia</taxon>
        <taxon>Lophotrochozoa</taxon>
        <taxon>Annelida</taxon>
        <taxon>Polychaeta</taxon>
        <taxon>Sedentaria</taxon>
        <taxon>Canalipalpata</taxon>
        <taxon>Sabellida</taxon>
        <taxon>Siboglinidae</taxon>
        <taxon>Ridgeia</taxon>
    </lineage>
</organism>
<comment type="subcellular location">
    <subcellularLocation>
        <location evidence="1">Membrane</location>
        <topology evidence="1">Multi-pass membrane protein</topology>
    </subcellularLocation>
</comment>
<feature type="transmembrane region" description="Helical" evidence="5">
    <location>
        <begin position="113"/>
        <end position="134"/>
    </location>
</feature>
<keyword evidence="4 5" id="KW-0472">Membrane</keyword>
<accession>A0AAD9UJZ4</accession>
<dbReference type="PANTHER" id="PTHR12107:SF0">
    <property type="entry name" value="STARGAZIN (MAMMALIAN CALCIUM CHANNEL) HOMOLOG"/>
    <property type="match status" value="1"/>
</dbReference>
<keyword evidence="3 5" id="KW-1133">Transmembrane helix</keyword>
<gene>
    <name evidence="6" type="ORF">NP493_40g08025</name>
</gene>